<dbReference type="InterPro" id="IPR004635">
    <property type="entry name" value="Pept_S49_SppA"/>
</dbReference>
<dbReference type="PRINTS" id="PR00127">
    <property type="entry name" value="CLPPROTEASEP"/>
</dbReference>
<evidence type="ECO:0000313" key="10">
    <source>
        <dbReference type="Proteomes" id="UP000000263"/>
    </source>
</evidence>
<dbReference type="STRING" id="383372.Rcas_2526"/>
<feature type="active site" description="Proton donor/acceptor" evidence="7">
    <location>
        <position position="173"/>
    </location>
</feature>
<dbReference type="OrthoDB" id="9764363at2"/>
<dbReference type="InterPro" id="IPR002142">
    <property type="entry name" value="Peptidase_S49"/>
</dbReference>
<dbReference type="PIRSF" id="PIRSF001217">
    <property type="entry name" value="Protease_4_SppA"/>
    <property type="match status" value="1"/>
</dbReference>
<keyword evidence="4 9" id="KW-0378">Hydrolase</keyword>
<dbReference type="GO" id="GO:0016020">
    <property type="term" value="C:membrane"/>
    <property type="evidence" value="ECO:0007669"/>
    <property type="project" value="UniProtKB-SubCell"/>
</dbReference>
<keyword evidence="6" id="KW-0472">Membrane</keyword>
<dbReference type="GO" id="GO:0006465">
    <property type="term" value="P:signal peptide processing"/>
    <property type="evidence" value="ECO:0007669"/>
    <property type="project" value="InterPro"/>
</dbReference>
<dbReference type="AlphaFoldDB" id="A7NM51"/>
<evidence type="ECO:0000256" key="2">
    <source>
        <dbReference type="ARBA" id="ARBA00008683"/>
    </source>
</evidence>
<sequence length="561" mass="61308">MVSIFFIWLINLTRRVRNLWRRLLRRQVAFVRIPIGGALPEFAPAPPWWAHRFFGAAAPPSLSELRRRFEWLASDPQVKGVVLDIGTLTCGWATIQNLDQDIRRFREQGKLAVARITNPDTKTYVAACAADLIVAPPVSLLTVTGLYAEVRFLKDALAKVDVSVEVTAVSPYKTAGDSLACSEMSPENREQIERLLDQRYALIVETIANARHKTVDEVCSLIDTAPWSARRAQEAGLIDAVLYEDELPAFLASRTGASPAKLPEIAEWSQARRALRLPLLRHHRRLVGVVAVEGTIAPGTSRQIPLPIPLIGGQIAGSESIVQALRQAERNPRLAAVILYVNSPGGSAFDSELIWREVRRLDRRKPVVAVMGDVAASGGYYVASGARTILAQRGTITGSIGVLIVRPVIDGLVKRAGVNTVAIGRGANSAFFISDAPTEQERAAVRALIDDSYTVFKQRVMEGRSMSEEALEPLAGGRVWMGGEAHESHLIDDVGGMPEALLKAQELAGLPRDQTAPLVLIGGGRGRLAPQTFPEEPSKTLREALALLRQPLIWAILPFFE</sequence>
<dbReference type="GO" id="GO:0003993">
    <property type="term" value="F:acid phosphatase activity"/>
    <property type="evidence" value="ECO:0007669"/>
    <property type="project" value="UniProtKB-EC"/>
</dbReference>
<dbReference type="InterPro" id="IPR004634">
    <property type="entry name" value="Pept_S49_pIV"/>
</dbReference>
<evidence type="ECO:0000256" key="3">
    <source>
        <dbReference type="ARBA" id="ARBA00022670"/>
    </source>
</evidence>
<gene>
    <name evidence="9" type="ordered locus">Rcas_2526</name>
</gene>
<evidence type="ECO:0000256" key="4">
    <source>
        <dbReference type="ARBA" id="ARBA00022801"/>
    </source>
</evidence>
<evidence type="ECO:0000256" key="7">
    <source>
        <dbReference type="PIRSR" id="PIRSR001217-1"/>
    </source>
</evidence>
<keyword evidence="10" id="KW-1185">Reference proteome</keyword>
<dbReference type="PANTHER" id="PTHR33209">
    <property type="entry name" value="PROTEASE 4"/>
    <property type="match status" value="1"/>
</dbReference>
<dbReference type="HOGENOM" id="CLU_008856_1_0_0"/>
<dbReference type="InterPro" id="IPR029045">
    <property type="entry name" value="ClpP/crotonase-like_dom_sf"/>
</dbReference>
<dbReference type="Gene3D" id="6.20.330.10">
    <property type="match status" value="1"/>
</dbReference>
<dbReference type="InterPro" id="IPR047217">
    <property type="entry name" value="S49_SppA_67K_type_N"/>
</dbReference>
<keyword evidence="3" id="KW-0645">Protease</keyword>
<organism evidence="9 10">
    <name type="scientific">Roseiflexus castenholzii (strain DSM 13941 / HLO8)</name>
    <dbReference type="NCBI Taxonomy" id="383372"/>
    <lineage>
        <taxon>Bacteria</taxon>
        <taxon>Bacillati</taxon>
        <taxon>Chloroflexota</taxon>
        <taxon>Chloroflexia</taxon>
        <taxon>Chloroflexales</taxon>
        <taxon>Roseiflexineae</taxon>
        <taxon>Roseiflexaceae</taxon>
        <taxon>Roseiflexus</taxon>
    </lineage>
</organism>
<dbReference type="RefSeq" id="WP_012121030.1">
    <property type="nucleotide sequence ID" value="NC_009767.1"/>
</dbReference>
<accession>A7NM51</accession>
<evidence type="ECO:0000256" key="1">
    <source>
        <dbReference type="ARBA" id="ARBA00004370"/>
    </source>
</evidence>
<dbReference type="Pfam" id="PF01343">
    <property type="entry name" value="Peptidase_S49"/>
    <property type="match status" value="2"/>
</dbReference>
<evidence type="ECO:0000313" key="9">
    <source>
        <dbReference type="EMBL" id="ABU58606.1"/>
    </source>
</evidence>
<reference evidence="9 10" key="1">
    <citation type="submission" date="2007-08" db="EMBL/GenBank/DDBJ databases">
        <title>Complete sequence of Roseiflexus castenholzii DSM 13941.</title>
        <authorList>
            <consortium name="US DOE Joint Genome Institute"/>
            <person name="Copeland A."/>
            <person name="Lucas S."/>
            <person name="Lapidus A."/>
            <person name="Barry K."/>
            <person name="Glavina del Rio T."/>
            <person name="Dalin E."/>
            <person name="Tice H."/>
            <person name="Pitluck S."/>
            <person name="Thompson L.S."/>
            <person name="Brettin T."/>
            <person name="Bruce D."/>
            <person name="Detter J.C."/>
            <person name="Han C."/>
            <person name="Tapia R."/>
            <person name="Schmutz J."/>
            <person name="Larimer F."/>
            <person name="Land M."/>
            <person name="Hauser L."/>
            <person name="Kyrpides N."/>
            <person name="Mikhailova N."/>
            <person name="Bryant D.A."/>
            <person name="Hanada S."/>
            <person name="Tsukatani Y."/>
            <person name="Richardson P."/>
        </authorList>
    </citation>
    <scope>NUCLEOTIDE SEQUENCE [LARGE SCALE GENOMIC DNA]</scope>
    <source>
        <strain evidence="10">DSM 13941 / HLO8</strain>
    </source>
</reference>
<dbReference type="InterPro" id="IPR047272">
    <property type="entry name" value="S49_SppA_C"/>
</dbReference>
<dbReference type="CDD" id="cd07018">
    <property type="entry name" value="S49_SppA_67K_type"/>
    <property type="match status" value="1"/>
</dbReference>
<dbReference type="eggNOG" id="COG0616">
    <property type="taxonomic scope" value="Bacteria"/>
</dbReference>
<evidence type="ECO:0000256" key="5">
    <source>
        <dbReference type="ARBA" id="ARBA00022825"/>
    </source>
</evidence>
<dbReference type="Gene3D" id="3.90.226.10">
    <property type="entry name" value="2-enoyl-CoA Hydratase, Chain A, domain 1"/>
    <property type="match status" value="3"/>
</dbReference>
<name>A7NM51_ROSCS</name>
<dbReference type="GO" id="GO:0004176">
    <property type="term" value="F:ATP-dependent peptidase activity"/>
    <property type="evidence" value="ECO:0007669"/>
    <property type="project" value="InterPro"/>
</dbReference>
<feature type="domain" description="Peptidase S49" evidence="8">
    <location>
        <begin position="106"/>
        <end position="248"/>
    </location>
</feature>
<evidence type="ECO:0000259" key="8">
    <source>
        <dbReference type="Pfam" id="PF01343"/>
    </source>
</evidence>
<dbReference type="EC" id="3.1.3.2" evidence="9"/>
<protein>
    <submittedName>
        <fullName evidence="9">Signal peptide peptidase SppA, 36K type</fullName>
        <ecNumber evidence="9">3.1.3.2</ecNumber>
    </submittedName>
</protein>
<dbReference type="NCBIfam" id="TIGR00706">
    <property type="entry name" value="SppA_dom"/>
    <property type="match status" value="1"/>
</dbReference>
<dbReference type="EMBL" id="CP000804">
    <property type="protein sequence ID" value="ABU58606.1"/>
    <property type="molecule type" value="Genomic_DNA"/>
</dbReference>
<feature type="active site" description="Nucleophile" evidence="7">
    <location>
        <position position="377"/>
    </location>
</feature>
<comment type="similarity">
    <text evidence="2">Belongs to the peptidase S49 family.</text>
</comment>
<dbReference type="SUPFAM" id="SSF52096">
    <property type="entry name" value="ClpP/crotonase"/>
    <property type="match status" value="2"/>
</dbReference>
<keyword evidence="5" id="KW-0720">Serine protease</keyword>
<dbReference type="KEGG" id="rca:Rcas_2526"/>
<dbReference type="InterPro" id="IPR001907">
    <property type="entry name" value="ClpP"/>
</dbReference>
<comment type="subcellular location">
    <subcellularLocation>
        <location evidence="1">Membrane</location>
    </subcellularLocation>
</comment>
<dbReference type="PANTHER" id="PTHR33209:SF1">
    <property type="entry name" value="PEPTIDASE S49 DOMAIN-CONTAINING PROTEIN"/>
    <property type="match status" value="1"/>
</dbReference>
<dbReference type="CDD" id="cd07023">
    <property type="entry name" value="S49_Sppa_N_C"/>
    <property type="match status" value="1"/>
</dbReference>
<evidence type="ECO:0000256" key="6">
    <source>
        <dbReference type="ARBA" id="ARBA00023136"/>
    </source>
</evidence>
<proteinExistence type="inferred from homology"/>
<feature type="domain" description="Peptidase S49" evidence="8">
    <location>
        <begin position="360"/>
        <end position="510"/>
    </location>
</feature>
<dbReference type="GO" id="GO:0004252">
    <property type="term" value="F:serine-type endopeptidase activity"/>
    <property type="evidence" value="ECO:0007669"/>
    <property type="project" value="InterPro"/>
</dbReference>
<dbReference type="Proteomes" id="UP000000263">
    <property type="component" value="Chromosome"/>
</dbReference>